<evidence type="ECO:0000313" key="6">
    <source>
        <dbReference type="EMBL" id="HAA83971.1"/>
    </source>
</evidence>
<dbReference type="Gene3D" id="3.40.50.620">
    <property type="entry name" value="HUPs"/>
    <property type="match status" value="1"/>
</dbReference>
<accession>A0A3B8N908</accession>
<dbReference type="Pfam" id="PF00579">
    <property type="entry name" value="tRNA-synt_1b"/>
    <property type="match status" value="1"/>
</dbReference>
<keyword evidence="5" id="KW-0030">Aminoacyl-tRNA synthetase</keyword>
<dbReference type="PANTHER" id="PTHR43766:SF1">
    <property type="entry name" value="TRYPTOPHAN--TRNA LIGASE, MITOCHONDRIAL"/>
    <property type="match status" value="1"/>
</dbReference>
<dbReference type="Proteomes" id="UP000257240">
    <property type="component" value="Unassembled WGS sequence"/>
</dbReference>
<dbReference type="PROSITE" id="PS00178">
    <property type="entry name" value="AA_TRNA_LIGASE_I"/>
    <property type="match status" value="1"/>
</dbReference>
<dbReference type="InterPro" id="IPR050203">
    <property type="entry name" value="Trp-tRNA_synthetase"/>
</dbReference>
<evidence type="ECO:0000256" key="3">
    <source>
        <dbReference type="ARBA" id="ARBA00022840"/>
    </source>
</evidence>
<evidence type="ECO:0000256" key="1">
    <source>
        <dbReference type="ARBA" id="ARBA00022598"/>
    </source>
</evidence>
<keyword evidence="2" id="KW-0547">Nucleotide-binding</keyword>
<comment type="caution">
    <text evidence="6">The sequence shown here is derived from an EMBL/GenBank/DDBJ whole genome shotgun (WGS) entry which is preliminary data.</text>
</comment>
<dbReference type="InterPro" id="IPR014729">
    <property type="entry name" value="Rossmann-like_a/b/a_fold"/>
</dbReference>
<dbReference type="GO" id="GO:0006436">
    <property type="term" value="P:tryptophanyl-tRNA aminoacylation"/>
    <property type="evidence" value="ECO:0007669"/>
    <property type="project" value="TreeGrafter"/>
</dbReference>
<evidence type="ECO:0000256" key="2">
    <source>
        <dbReference type="ARBA" id="ARBA00022741"/>
    </source>
</evidence>
<keyword evidence="4" id="KW-0648">Protein biosynthesis</keyword>
<dbReference type="AlphaFoldDB" id="A0A3B8N908"/>
<dbReference type="InterPro" id="IPR001412">
    <property type="entry name" value="aa-tRNA-synth_I_CS"/>
</dbReference>
<dbReference type="EMBL" id="DLVE01000056">
    <property type="protein sequence ID" value="HAA83971.1"/>
    <property type="molecule type" value="Genomic_DNA"/>
</dbReference>
<reference evidence="6 7" key="1">
    <citation type="journal article" date="2018" name="Nat. Biotechnol.">
        <title>A standardized bacterial taxonomy based on genome phylogeny substantially revises the tree of life.</title>
        <authorList>
            <person name="Parks D.H."/>
            <person name="Chuvochina M."/>
            <person name="Waite D.W."/>
            <person name="Rinke C."/>
            <person name="Skarshewski A."/>
            <person name="Chaumeil P.A."/>
            <person name="Hugenholtz P."/>
        </authorList>
    </citation>
    <scope>NUCLEOTIDE SEQUENCE [LARGE SCALE GENOMIC DNA]</scope>
    <source>
        <strain evidence="6">UBA12529</strain>
    </source>
</reference>
<dbReference type="GO" id="GO:0005524">
    <property type="term" value="F:ATP binding"/>
    <property type="evidence" value="ECO:0007669"/>
    <property type="project" value="UniProtKB-KW"/>
</dbReference>
<keyword evidence="1 6" id="KW-0436">Ligase</keyword>
<keyword evidence="3" id="KW-0067">ATP-binding</keyword>
<gene>
    <name evidence="6" type="ORF">DCE01_04220</name>
</gene>
<protein>
    <submittedName>
        <fullName evidence="6">Tryptophan--tRNA ligase</fullName>
        <ecNumber evidence="6">6.1.1.2</ecNumber>
    </submittedName>
</protein>
<feature type="non-terminal residue" evidence="6">
    <location>
        <position position="63"/>
    </location>
</feature>
<evidence type="ECO:0000313" key="7">
    <source>
        <dbReference type="Proteomes" id="UP000257240"/>
    </source>
</evidence>
<dbReference type="PANTHER" id="PTHR43766">
    <property type="entry name" value="TRYPTOPHAN--TRNA LIGASE, MITOCHONDRIAL"/>
    <property type="match status" value="1"/>
</dbReference>
<dbReference type="EC" id="6.1.1.2" evidence="6"/>
<dbReference type="InterPro" id="IPR002305">
    <property type="entry name" value="aa-tRNA-synth_Ic"/>
</dbReference>
<evidence type="ECO:0000256" key="4">
    <source>
        <dbReference type="ARBA" id="ARBA00022917"/>
    </source>
</evidence>
<sequence length="63" mass="7472">MKRFRILSGMRPTGPLHLGHLHGVLKNWLSFQENHECFYFVADWHALTTEYDSPQKLRGFVKE</sequence>
<dbReference type="GO" id="GO:0004830">
    <property type="term" value="F:tryptophan-tRNA ligase activity"/>
    <property type="evidence" value="ECO:0007669"/>
    <property type="project" value="UniProtKB-EC"/>
</dbReference>
<dbReference type="GO" id="GO:0005829">
    <property type="term" value="C:cytosol"/>
    <property type="evidence" value="ECO:0007669"/>
    <property type="project" value="TreeGrafter"/>
</dbReference>
<organism evidence="6 7">
    <name type="scientific">Thermodesulfobacterium commune</name>
    <dbReference type="NCBI Taxonomy" id="1741"/>
    <lineage>
        <taxon>Bacteria</taxon>
        <taxon>Pseudomonadati</taxon>
        <taxon>Thermodesulfobacteriota</taxon>
        <taxon>Thermodesulfobacteria</taxon>
        <taxon>Thermodesulfobacteriales</taxon>
        <taxon>Thermodesulfobacteriaceae</taxon>
        <taxon>Thermodesulfobacterium</taxon>
    </lineage>
</organism>
<evidence type="ECO:0000256" key="5">
    <source>
        <dbReference type="ARBA" id="ARBA00023146"/>
    </source>
</evidence>
<name>A0A3B8N908_9BACT</name>
<proteinExistence type="predicted"/>
<dbReference type="SUPFAM" id="SSF52374">
    <property type="entry name" value="Nucleotidylyl transferase"/>
    <property type="match status" value="1"/>
</dbReference>